<sequence length="76" mass="8956">MGPYSTPSLRVYEVMLLWHVYIHKLDMHTRNPDLNPLEYQSDKDKKSDLCSSEVPNCKSSKNKMVVFPTEWHLFLS</sequence>
<keyword evidence="2" id="KW-1185">Reference proteome</keyword>
<dbReference type="EMBL" id="BMAO01010820">
    <property type="protein sequence ID" value="GFQ69690.1"/>
    <property type="molecule type" value="Genomic_DNA"/>
</dbReference>
<organism evidence="1 2">
    <name type="scientific">Trichonephila clavata</name>
    <name type="common">Joro spider</name>
    <name type="synonym">Nephila clavata</name>
    <dbReference type="NCBI Taxonomy" id="2740835"/>
    <lineage>
        <taxon>Eukaryota</taxon>
        <taxon>Metazoa</taxon>
        <taxon>Ecdysozoa</taxon>
        <taxon>Arthropoda</taxon>
        <taxon>Chelicerata</taxon>
        <taxon>Arachnida</taxon>
        <taxon>Araneae</taxon>
        <taxon>Araneomorphae</taxon>
        <taxon>Entelegynae</taxon>
        <taxon>Araneoidea</taxon>
        <taxon>Nephilidae</taxon>
        <taxon>Trichonephila</taxon>
    </lineage>
</organism>
<gene>
    <name evidence="1" type="ORF">TNCT_566261</name>
</gene>
<accession>A0A8X6I2I9</accession>
<evidence type="ECO:0000313" key="2">
    <source>
        <dbReference type="Proteomes" id="UP000887116"/>
    </source>
</evidence>
<proteinExistence type="predicted"/>
<protein>
    <submittedName>
        <fullName evidence="1">Uncharacterized protein</fullName>
    </submittedName>
</protein>
<dbReference type="AlphaFoldDB" id="A0A8X6I2I9"/>
<comment type="caution">
    <text evidence="1">The sequence shown here is derived from an EMBL/GenBank/DDBJ whole genome shotgun (WGS) entry which is preliminary data.</text>
</comment>
<reference evidence="1" key="1">
    <citation type="submission" date="2020-07" db="EMBL/GenBank/DDBJ databases">
        <title>Multicomponent nature underlies the extraordinary mechanical properties of spider dragline silk.</title>
        <authorList>
            <person name="Kono N."/>
            <person name="Nakamura H."/>
            <person name="Mori M."/>
            <person name="Yoshida Y."/>
            <person name="Ohtoshi R."/>
            <person name="Malay A.D."/>
            <person name="Moran D.A.P."/>
            <person name="Tomita M."/>
            <person name="Numata K."/>
            <person name="Arakawa K."/>
        </authorList>
    </citation>
    <scope>NUCLEOTIDE SEQUENCE</scope>
</reference>
<name>A0A8X6I2I9_TRICU</name>
<dbReference type="Proteomes" id="UP000887116">
    <property type="component" value="Unassembled WGS sequence"/>
</dbReference>
<evidence type="ECO:0000313" key="1">
    <source>
        <dbReference type="EMBL" id="GFQ69690.1"/>
    </source>
</evidence>